<evidence type="ECO:0000259" key="3">
    <source>
        <dbReference type="PROSITE" id="PS50222"/>
    </source>
</evidence>
<evidence type="ECO:0000313" key="5">
    <source>
        <dbReference type="Proteomes" id="UP000054937"/>
    </source>
</evidence>
<accession>A0A0V0QTY5</accession>
<keyword evidence="1" id="KW-0106">Calcium</keyword>
<reference evidence="4 5" key="1">
    <citation type="journal article" date="2015" name="Sci. Rep.">
        <title>Genome of the facultative scuticociliatosis pathogen Pseudocohnilembus persalinus provides insight into its virulence through horizontal gene transfer.</title>
        <authorList>
            <person name="Xiong J."/>
            <person name="Wang G."/>
            <person name="Cheng J."/>
            <person name="Tian M."/>
            <person name="Pan X."/>
            <person name="Warren A."/>
            <person name="Jiang C."/>
            <person name="Yuan D."/>
            <person name="Miao W."/>
        </authorList>
    </citation>
    <scope>NUCLEOTIDE SEQUENCE [LARGE SCALE GENOMIC DNA]</scope>
    <source>
        <strain evidence="4">36N120E</strain>
    </source>
</reference>
<proteinExistence type="predicted"/>
<dbReference type="AlphaFoldDB" id="A0A0V0QTY5"/>
<dbReference type="OrthoDB" id="191686at2759"/>
<dbReference type="Proteomes" id="UP000054937">
    <property type="component" value="Unassembled WGS sequence"/>
</dbReference>
<feature type="domain" description="EF-hand" evidence="3">
    <location>
        <begin position="73"/>
        <end position="108"/>
    </location>
</feature>
<comment type="caution">
    <text evidence="4">The sequence shown here is derived from an EMBL/GenBank/DDBJ whole genome shotgun (WGS) entry which is preliminary data.</text>
</comment>
<keyword evidence="5" id="KW-1185">Reference proteome</keyword>
<dbReference type="Gene3D" id="1.10.238.10">
    <property type="entry name" value="EF-hand"/>
    <property type="match status" value="1"/>
</dbReference>
<evidence type="ECO:0000256" key="1">
    <source>
        <dbReference type="ARBA" id="ARBA00022837"/>
    </source>
</evidence>
<dbReference type="InterPro" id="IPR018247">
    <property type="entry name" value="EF_Hand_1_Ca_BS"/>
</dbReference>
<dbReference type="PROSITE" id="PS50222">
    <property type="entry name" value="EF_HAND_2"/>
    <property type="match status" value="2"/>
</dbReference>
<dbReference type="OMA" id="MMIDIYK"/>
<dbReference type="InterPro" id="IPR011992">
    <property type="entry name" value="EF-hand-dom_pair"/>
</dbReference>
<dbReference type="GO" id="GO:0005509">
    <property type="term" value="F:calcium ion binding"/>
    <property type="evidence" value="ECO:0007669"/>
    <property type="project" value="InterPro"/>
</dbReference>
<organism evidence="4 5">
    <name type="scientific">Pseudocohnilembus persalinus</name>
    <name type="common">Ciliate</name>
    <dbReference type="NCBI Taxonomy" id="266149"/>
    <lineage>
        <taxon>Eukaryota</taxon>
        <taxon>Sar</taxon>
        <taxon>Alveolata</taxon>
        <taxon>Ciliophora</taxon>
        <taxon>Intramacronucleata</taxon>
        <taxon>Oligohymenophorea</taxon>
        <taxon>Scuticociliatia</taxon>
        <taxon>Philasterida</taxon>
        <taxon>Pseudocohnilembidae</taxon>
        <taxon>Pseudocohnilembus</taxon>
    </lineage>
</organism>
<gene>
    <name evidence="4" type="ORF">PPERSA_00685</name>
</gene>
<feature type="compositionally biased region" description="Polar residues" evidence="2">
    <location>
        <begin position="1"/>
        <end position="11"/>
    </location>
</feature>
<sequence length="113" mass="13134">MDKDQANQNQKESYEDQENYESFQPLCSIEEAKEIAREIFKKYDYDQTGQLKKGEIGPMMIDIYKGLQIMFNPSIHDVESFANVVDTNGDHKITLEDLEKCAIKYLTNTSDRI</sequence>
<feature type="region of interest" description="Disordered" evidence="2">
    <location>
        <begin position="1"/>
        <end position="22"/>
    </location>
</feature>
<evidence type="ECO:0000313" key="4">
    <source>
        <dbReference type="EMBL" id="KRX05384.1"/>
    </source>
</evidence>
<dbReference type="InterPro" id="IPR002048">
    <property type="entry name" value="EF_hand_dom"/>
</dbReference>
<dbReference type="PROSITE" id="PS00018">
    <property type="entry name" value="EF_HAND_1"/>
    <property type="match status" value="1"/>
</dbReference>
<dbReference type="Pfam" id="PF13499">
    <property type="entry name" value="EF-hand_7"/>
    <property type="match status" value="1"/>
</dbReference>
<name>A0A0V0QTY5_PSEPJ</name>
<dbReference type="SUPFAM" id="SSF47473">
    <property type="entry name" value="EF-hand"/>
    <property type="match status" value="1"/>
</dbReference>
<protein>
    <recommendedName>
        <fullName evidence="3">EF-hand domain-containing protein</fullName>
    </recommendedName>
</protein>
<feature type="domain" description="EF-hand" evidence="3">
    <location>
        <begin position="31"/>
        <end position="66"/>
    </location>
</feature>
<dbReference type="InParanoid" id="A0A0V0QTY5"/>
<evidence type="ECO:0000256" key="2">
    <source>
        <dbReference type="SAM" id="MobiDB-lite"/>
    </source>
</evidence>
<dbReference type="EMBL" id="LDAU01000109">
    <property type="protein sequence ID" value="KRX05384.1"/>
    <property type="molecule type" value="Genomic_DNA"/>
</dbReference>